<keyword evidence="1" id="KW-0472">Membrane</keyword>
<name>A0A1F6CEC6_9BACT</name>
<comment type="caution">
    <text evidence="3">The sequence shown here is derived from an EMBL/GenBank/DDBJ whole genome shotgun (WGS) entry which is preliminary data.</text>
</comment>
<protein>
    <recommendedName>
        <fullName evidence="2">VTT domain-containing protein</fullName>
    </recommendedName>
</protein>
<feature type="transmembrane region" description="Helical" evidence="1">
    <location>
        <begin position="79"/>
        <end position="103"/>
    </location>
</feature>
<dbReference type="Proteomes" id="UP000178344">
    <property type="component" value="Unassembled WGS sequence"/>
</dbReference>
<keyword evidence="1" id="KW-1133">Transmembrane helix</keyword>
<evidence type="ECO:0000313" key="4">
    <source>
        <dbReference type="Proteomes" id="UP000178344"/>
    </source>
</evidence>
<accession>A0A1F6CEC6</accession>
<keyword evidence="1" id="KW-0812">Transmembrane</keyword>
<feature type="transmembrane region" description="Helical" evidence="1">
    <location>
        <begin position="12"/>
        <end position="36"/>
    </location>
</feature>
<reference evidence="3 4" key="1">
    <citation type="journal article" date="2016" name="Nat. Commun.">
        <title>Thousands of microbial genomes shed light on interconnected biogeochemical processes in an aquifer system.</title>
        <authorList>
            <person name="Anantharaman K."/>
            <person name="Brown C.T."/>
            <person name="Hug L.A."/>
            <person name="Sharon I."/>
            <person name="Castelle C.J."/>
            <person name="Probst A.J."/>
            <person name="Thomas B.C."/>
            <person name="Singh A."/>
            <person name="Wilkins M.J."/>
            <person name="Karaoz U."/>
            <person name="Brodie E.L."/>
            <person name="Williams K.H."/>
            <person name="Hubbard S.S."/>
            <person name="Banfield J.F."/>
        </authorList>
    </citation>
    <scope>NUCLEOTIDE SEQUENCE [LARGE SCALE GENOMIC DNA]</scope>
</reference>
<feature type="transmembrane region" description="Helical" evidence="1">
    <location>
        <begin position="48"/>
        <end position="67"/>
    </location>
</feature>
<evidence type="ECO:0000259" key="2">
    <source>
        <dbReference type="Pfam" id="PF09335"/>
    </source>
</evidence>
<feature type="domain" description="VTT" evidence="2">
    <location>
        <begin position="69"/>
        <end position="180"/>
    </location>
</feature>
<feature type="transmembrane region" description="Helical" evidence="1">
    <location>
        <begin position="132"/>
        <end position="155"/>
    </location>
</feature>
<dbReference type="EMBL" id="MFKQ01000008">
    <property type="protein sequence ID" value="OGG47516.1"/>
    <property type="molecule type" value="Genomic_DNA"/>
</dbReference>
<dbReference type="InterPro" id="IPR032816">
    <property type="entry name" value="VTT_dom"/>
</dbReference>
<dbReference type="AlphaFoldDB" id="A0A1F6CEC6"/>
<feature type="transmembrane region" description="Helical" evidence="1">
    <location>
        <begin position="192"/>
        <end position="210"/>
    </location>
</feature>
<sequence length="228" mass="25173">MAMINRKTIYIILLSIVLTAFVAFSLSLRNVLFLWIDLVAGFIASHKILGAAGFVALAGLSVLFGPFTSTPLIPPAVTVWGNIPTLLLLLVGWLLGNITAYLIGHHFGYPLVSKIVKKTQLDKWIEYTRDQIPFVFALLFRIATPSETGYVFGLLKYSFKKYLIATALAEIPFAILAVYASFSFLAGDWGNVIGYLIGWLVVMAVAVLFFRRGLKKRPVSEDGVRIGK</sequence>
<evidence type="ECO:0000313" key="3">
    <source>
        <dbReference type="EMBL" id="OGG47516.1"/>
    </source>
</evidence>
<organism evidence="3 4">
    <name type="scientific">Candidatus Kaiserbacteria bacterium RIFCSPHIGHO2_01_FULL_49_13</name>
    <dbReference type="NCBI Taxonomy" id="1798477"/>
    <lineage>
        <taxon>Bacteria</taxon>
        <taxon>Candidatus Kaiseribacteriota</taxon>
    </lineage>
</organism>
<evidence type="ECO:0000256" key="1">
    <source>
        <dbReference type="SAM" id="Phobius"/>
    </source>
</evidence>
<dbReference type="Pfam" id="PF09335">
    <property type="entry name" value="VTT_dom"/>
    <property type="match status" value="1"/>
</dbReference>
<proteinExistence type="predicted"/>
<gene>
    <name evidence="3" type="ORF">A2671_01985</name>
</gene>
<feature type="transmembrane region" description="Helical" evidence="1">
    <location>
        <begin position="162"/>
        <end position="186"/>
    </location>
</feature>